<dbReference type="SUPFAM" id="SSF52540">
    <property type="entry name" value="P-loop containing nucleoside triphosphate hydrolases"/>
    <property type="match status" value="1"/>
</dbReference>
<accession>A0A8H5ATD9</accession>
<evidence type="ECO:0000313" key="3">
    <source>
        <dbReference type="EMBL" id="KAF5310581.1"/>
    </source>
</evidence>
<dbReference type="AlphaFoldDB" id="A0A8H5ATD9"/>
<evidence type="ECO:0000313" key="4">
    <source>
        <dbReference type="Proteomes" id="UP000567179"/>
    </source>
</evidence>
<organism evidence="3 4">
    <name type="scientific">Psilocybe cf. subviscida</name>
    <dbReference type="NCBI Taxonomy" id="2480587"/>
    <lineage>
        <taxon>Eukaryota</taxon>
        <taxon>Fungi</taxon>
        <taxon>Dikarya</taxon>
        <taxon>Basidiomycota</taxon>
        <taxon>Agaricomycotina</taxon>
        <taxon>Agaricomycetes</taxon>
        <taxon>Agaricomycetidae</taxon>
        <taxon>Agaricales</taxon>
        <taxon>Agaricineae</taxon>
        <taxon>Strophariaceae</taxon>
        <taxon>Psilocybe</taxon>
    </lineage>
</organism>
<dbReference type="InterPro" id="IPR056884">
    <property type="entry name" value="NPHP3-like_N"/>
</dbReference>
<proteinExistence type="predicted"/>
<dbReference type="OrthoDB" id="4772757at2759"/>
<dbReference type="Gene3D" id="3.40.50.300">
    <property type="entry name" value="P-loop containing nucleotide triphosphate hydrolases"/>
    <property type="match status" value="1"/>
</dbReference>
<evidence type="ECO:0000256" key="1">
    <source>
        <dbReference type="ARBA" id="ARBA00022737"/>
    </source>
</evidence>
<comment type="caution">
    <text evidence="3">The sequence shown here is derived from an EMBL/GenBank/DDBJ whole genome shotgun (WGS) entry which is preliminary data.</text>
</comment>
<dbReference type="Pfam" id="PF24883">
    <property type="entry name" value="NPHP3_N"/>
    <property type="match status" value="1"/>
</dbReference>
<feature type="domain" description="Nephrocystin 3-like N-terminal" evidence="2">
    <location>
        <begin position="96"/>
        <end position="263"/>
    </location>
</feature>
<gene>
    <name evidence="3" type="ORF">D9619_008225</name>
</gene>
<dbReference type="InterPro" id="IPR027417">
    <property type="entry name" value="P-loop_NTPase"/>
</dbReference>
<reference evidence="3 4" key="1">
    <citation type="journal article" date="2020" name="ISME J.">
        <title>Uncovering the hidden diversity of litter-decomposition mechanisms in mushroom-forming fungi.</title>
        <authorList>
            <person name="Floudas D."/>
            <person name="Bentzer J."/>
            <person name="Ahren D."/>
            <person name="Johansson T."/>
            <person name="Persson P."/>
            <person name="Tunlid A."/>
        </authorList>
    </citation>
    <scope>NUCLEOTIDE SEQUENCE [LARGE SCALE GENOMIC DNA]</scope>
    <source>
        <strain evidence="3 4">CBS 101986</strain>
    </source>
</reference>
<protein>
    <recommendedName>
        <fullName evidence="2">Nephrocystin 3-like N-terminal domain-containing protein</fullName>
    </recommendedName>
</protein>
<keyword evidence="4" id="KW-1185">Reference proteome</keyword>
<dbReference type="PANTHER" id="PTHR10039:SF17">
    <property type="entry name" value="FUNGAL STAND N-TERMINAL GOODBYE DOMAIN-CONTAINING PROTEIN-RELATED"/>
    <property type="match status" value="1"/>
</dbReference>
<dbReference type="PANTHER" id="PTHR10039">
    <property type="entry name" value="AMELOGENIN"/>
    <property type="match status" value="1"/>
</dbReference>
<sequence>MTTNVPNPSGYRSSNKTFFQGASGIVANNGTFVNNAPENGGTLVQKTDSVVINHLPRKDIHPNFLTAVAPNAFPDAVGELLSGCWPGTRLKVMDDIENWINSIGRSDYQGHIAWLTGPAGCGKSATIQTISERCSDDQIPVASFFFLRDDTTRNHIQPLVASLSYQLSVSPGFPGAEDRANQFITSAVNTHPLIFNQSIQKQFLHLIIPLIRHLQPKKPVVLLIDGLDECASEVHQRYLIRMIHVLVVERKRSTPLKILFASRPEAHLAMPFSQLGRSAGGLLKLSLNDTRYHPEADIRLFVLASFDDIRGTHRLRANLGSVWPSNDAIEHIVSKSSGQFLYAAAVMQFVAKASTNPADRLAAVIGARPSYSFQPLQTDSAFARMDMIFNHVLSACAESDRETLKSILAGQIILHSIGDETYNLDDCLAPLDIDAAVIDHVISGLPSMVQYDGDKLKILSFYHASLPDFLVDKARAQKHHIDINSFAAKLVGKILQETDITERSSTFKFMSSILRHVLEPNSDLTSTLLCCPNISYQLYDDNDPDLHESFFIILQSIRALYFPREKDVYESLLQTWLGWGLPQLYNHLNVVPWGMRRYDMIQESRQKRLTRDAVRLFSDFFWSGDYDRESAEASRNAYLDSKDVATLESAIKNYKLTIDQYRKHKNASLAKTLFRYASVVWYYYEDVSRSPDDLDKAICLYTEAQGADSWSGNTETYLKLLNHLGRAYFEQYKRAFGPSPIKPEGKQKAFEKAVGYYTELQDNPDAGECRRDAQIQLGVMACLKCKHERTLDCFEIGVQYLQDALLETMKAGEEIDAGNEGDEVKQGKKAALDGIQVKCLLHLGALHYYRYELTEGPTKIPRLTMAIEYLTKATPFVGTLKYTHLPACLHNLSRYLCLRWQHTKVLSDYILAKEMSDAFRDCVGDDAVLMRKADDLKNTLLKAAPEFIRTHRLLGHVYGALSSGRRTFW</sequence>
<evidence type="ECO:0000259" key="2">
    <source>
        <dbReference type="Pfam" id="PF24883"/>
    </source>
</evidence>
<name>A0A8H5ATD9_9AGAR</name>
<dbReference type="Proteomes" id="UP000567179">
    <property type="component" value="Unassembled WGS sequence"/>
</dbReference>
<dbReference type="EMBL" id="JAACJJ010000057">
    <property type="protein sequence ID" value="KAF5310581.1"/>
    <property type="molecule type" value="Genomic_DNA"/>
</dbReference>
<keyword evidence="1" id="KW-0677">Repeat</keyword>